<reference evidence="1" key="2">
    <citation type="journal article" date="2010" name="Nature">
        <title>Comparative genomics reveals mobile pathogenicity chromosomes in Fusarium.</title>
        <authorList>
            <person name="Ma L.J."/>
            <person name="van der Does H.C."/>
            <person name="Borkovich K.A."/>
            <person name="Coleman J.J."/>
            <person name="Daboussi M.J."/>
            <person name="Di Pietro A."/>
            <person name="Dufresne M."/>
            <person name="Freitag M."/>
            <person name="Grabherr M."/>
            <person name="Henrissat B."/>
            <person name="Houterman P.M."/>
            <person name="Kang S."/>
            <person name="Shim W.B."/>
            <person name="Woloshuk C."/>
            <person name="Xie X."/>
            <person name="Xu J.R."/>
            <person name="Antoniw J."/>
            <person name="Baker S.E."/>
            <person name="Bluhm B.H."/>
            <person name="Breakspear A."/>
            <person name="Brown D.W."/>
            <person name="Butchko R.A."/>
            <person name="Chapman S."/>
            <person name="Coulson R."/>
            <person name="Coutinho P.M."/>
            <person name="Danchin E.G."/>
            <person name="Diener A."/>
            <person name="Gale L.R."/>
            <person name="Gardiner D.M."/>
            <person name="Goff S."/>
            <person name="Hammond-Kosack K.E."/>
            <person name="Hilburn K."/>
            <person name="Hua-Van A."/>
            <person name="Jonkers W."/>
            <person name="Kazan K."/>
            <person name="Kodira C.D."/>
            <person name="Koehrsen M."/>
            <person name="Kumar L."/>
            <person name="Lee Y.H."/>
            <person name="Li L."/>
            <person name="Manners J.M."/>
            <person name="Miranda-Saavedra D."/>
            <person name="Mukherjee M."/>
            <person name="Park G."/>
            <person name="Park J."/>
            <person name="Park S.Y."/>
            <person name="Proctor R.H."/>
            <person name="Regev A."/>
            <person name="Ruiz-Roldan M.C."/>
            <person name="Sain D."/>
            <person name="Sakthikumar S."/>
            <person name="Sykes S."/>
            <person name="Schwartz D.C."/>
            <person name="Turgeon B.G."/>
            <person name="Wapinski I."/>
            <person name="Yoder O."/>
            <person name="Young S."/>
            <person name="Zeng Q."/>
            <person name="Zhou S."/>
            <person name="Galagan J."/>
            <person name="Cuomo C.A."/>
            <person name="Kistler H.C."/>
            <person name="Rep M."/>
        </authorList>
    </citation>
    <scope>NUCLEOTIDE SEQUENCE [LARGE SCALE GENOMIC DNA]</scope>
    <source>
        <strain evidence="1">4287</strain>
    </source>
</reference>
<evidence type="ECO:0000313" key="1">
    <source>
        <dbReference type="EMBL" id="KNB12084.1"/>
    </source>
</evidence>
<reference evidence="1" key="1">
    <citation type="submission" date="2007-04" db="EMBL/GenBank/DDBJ databases">
        <authorList>
            <consortium name="The Broad Institute Genome Sequencing Platform"/>
            <person name="Birren B."/>
            <person name="Lander E."/>
            <person name="Galagan J."/>
            <person name="Nusbaum C."/>
            <person name="Devon K."/>
            <person name="Ma L.-J."/>
            <person name="Jaffe D."/>
            <person name="Butler J."/>
            <person name="Alvarez P."/>
            <person name="Gnerre S."/>
            <person name="Grabherr M."/>
            <person name="Kleber M."/>
            <person name="Mauceli E."/>
            <person name="Brockman W."/>
            <person name="MacCallum I.A."/>
            <person name="Young S."/>
            <person name="LaButti K."/>
            <person name="DeCaprio D."/>
            <person name="Crawford M."/>
            <person name="Koehrsen M."/>
            <person name="Engels R."/>
            <person name="Montgomery P."/>
            <person name="Pearson M."/>
            <person name="Howarth C."/>
            <person name="Larson L."/>
            <person name="White J."/>
            <person name="O'Leary S."/>
            <person name="Kodira C."/>
            <person name="Zeng Q."/>
            <person name="Yandava C."/>
            <person name="Alvarado L."/>
            <person name="Kistler C."/>
            <person name="Shim W.-B."/>
            <person name="Kang S."/>
            <person name="Woloshuk C."/>
        </authorList>
    </citation>
    <scope>NUCLEOTIDE SEQUENCE</scope>
    <source>
        <strain evidence="1">4287</strain>
    </source>
</reference>
<dbReference type="KEGG" id="fox:FOXG_20602"/>
<dbReference type="VEuPathDB" id="FungiDB:FOXG_20602"/>
<gene>
    <name evidence="1" type="ORF">FOXG_20602</name>
</gene>
<name>A0A0J9VLK2_FUSO4</name>
<dbReference type="AlphaFoldDB" id="A0A0J9VLK2"/>
<dbReference type="Proteomes" id="UP000009097">
    <property type="component" value="Unassembled WGS sequence"/>
</dbReference>
<dbReference type="RefSeq" id="XP_018250129.1">
    <property type="nucleotide sequence ID" value="XM_018400879.1"/>
</dbReference>
<dbReference type="GeneID" id="28961308"/>
<accession>A0A0J9VLK2</accession>
<proteinExistence type="predicted"/>
<organism evidence="1 2">
    <name type="scientific">Fusarium oxysporum f. sp. lycopersici (strain 4287 / CBS 123668 / FGSC 9935 / NRRL 34936)</name>
    <name type="common">Fusarium vascular wilt of tomato</name>
    <dbReference type="NCBI Taxonomy" id="426428"/>
    <lineage>
        <taxon>Eukaryota</taxon>
        <taxon>Fungi</taxon>
        <taxon>Dikarya</taxon>
        <taxon>Ascomycota</taxon>
        <taxon>Pezizomycotina</taxon>
        <taxon>Sordariomycetes</taxon>
        <taxon>Hypocreomycetidae</taxon>
        <taxon>Hypocreales</taxon>
        <taxon>Nectriaceae</taxon>
        <taxon>Fusarium</taxon>
        <taxon>Fusarium oxysporum species complex</taxon>
    </lineage>
</organism>
<protein>
    <submittedName>
        <fullName evidence="1">Uncharacterized protein</fullName>
    </submittedName>
</protein>
<sequence>MLKAAPEGQGRWFQGNQPLRNASATRCAGVWYGMTAHAIRYAYVE</sequence>
<dbReference type="EMBL" id="DS231710">
    <property type="protein sequence ID" value="KNB12084.1"/>
    <property type="molecule type" value="Genomic_DNA"/>
</dbReference>
<evidence type="ECO:0000313" key="2">
    <source>
        <dbReference type="Proteomes" id="UP000009097"/>
    </source>
</evidence>